<proteinExistence type="predicted"/>
<dbReference type="Pfam" id="PF20060">
    <property type="entry name" value="DUF6459"/>
    <property type="match status" value="1"/>
</dbReference>
<gene>
    <name evidence="1" type="ORF">JS278_01459</name>
</gene>
<accession>A0A344UTM8</accession>
<dbReference type="InterPro" id="IPR045596">
    <property type="entry name" value="DUF6459"/>
</dbReference>
<evidence type="ECO:0000313" key="2">
    <source>
        <dbReference type="Proteomes" id="UP000251995"/>
    </source>
</evidence>
<reference evidence="1 2" key="1">
    <citation type="submission" date="2017-12" db="EMBL/GenBank/DDBJ databases">
        <title>The whole genome sequence of the Acidipropionibacterium virtanenii sp. nov. type strain JS278.</title>
        <authorList>
            <person name="Laine P."/>
            <person name="Deptula P."/>
            <person name="Varmanen P."/>
            <person name="Auvinen P."/>
        </authorList>
    </citation>
    <scope>NUCLEOTIDE SEQUENCE [LARGE SCALE GENOMIC DNA]</scope>
    <source>
        <strain evidence="1 2">JS278</strain>
    </source>
</reference>
<name>A0A344UTM8_9ACTN</name>
<evidence type="ECO:0000313" key="1">
    <source>
        <dbReference type="EMBL" id="AXE38626.1"/>
    </source>
</evidence>
<protein>
    <submittedName>
        <fullName evidence="1">Uncharacterized protein</fullName>
    </submittedName>
</protein>
<dbReference type="OrthoDB" id="3711849at2"/>
<sequence>MSPTDPIRDDISRVLLAVDGIVLEQVADWVPRALDGPPPRVTGQQPLPLLSLDTGSTGPPASAISDGRVSSDRVAARMTTTVAAIILECVSGRRAMPHLRMLCTEEAFEQLHEWPRGPAWARAALVSSPHAGAVDGVIDAVVTLDVAGHRLAMGLRLERRRQGWLVSEAGLVASPGVTALLGGARSVASPLSRPSGRGSA</sequence>
<dbReference type="RefSeq" id="WP_114044606.1">
    <property type="nucleotide sequence ID" value="NZ_CP025198.1"/>
</dbReference>
<keyword evidence="2" id="KW-1185">Reference proteome</keyword>
<dbReference type="Proteomes" id="UP000251995">
    <property type="component" value="Chromosome"/>
</dbReference>
<organism evidence="1 2">
    <name type="scientific">Acidipropionibacterium virtanenii</name>
    <dbReference type="NCBI Taxonomy" id="2057246"/>
    <lineage>
        <taxon>Bacteria</taxon>
        <taxon>Bacillati</taxon>
        <taxon>Actinomycetota</taxon>
        <taxon>Actinomycetes</taxon>
        <taxon>Propionibacteriales</taxon>
        <taxon>Propionibacteriaceae</taxon>
        <taxon>Acidipropionibacterium</taxon>
    </lineage>
</organism>
<dbReference type="KEGG" id="acij:JS278_01459"/>
<dbReference type="EMBL" id="CP025198">
    <property type="protein sequence ID" value="AXE38626.1"/>
    <property type="molecule type" value="Genomic_DNA"/>
</dbReference>
<dbReference type="AlphaFoldDB" id="A0A344UTM8"/>